<accession>A0AAW7YUL8</accession>
<evidence type="ECO:0000313" key="3">
    <source>
        <dbReference type="Proteomes" id="UP001170310"/>
    </source>
</evidence>
<evidence type="ECO:0000259" key="1">
    <source>
        <dbReference type="Pfam" id="PF13349"/>
    </source>
</evidence>
<sequence length="261" mass="29053">MRKLIITLFIIGLILSIGFGIGLISQGKKLSSAHHETQLNKEYKDNIKSIQLDVENSDVEIKHGKTFSIKSIGSSDDKVDSKVEKETWHINDQHNQSNINFRIGTMFTNKIIITLPKEMNELTIKDDAGDIKVDNVVSKKTYINVDSGDITLTDSKLGDLKVNNDSGDILMKHIHFTKGKIKNDSGDIEMKQSIPDQPLNVSNDSGDIHINYKNKAKNTSFTALNDSGDTNIYDKELKQHQIGKGDNKVNLSNDSGDITVK</sequence>
<dbReference type="EMBL" id="JAUOQO010000014">
    <property type="protein sequence ID" value="MDO6574854.1"/>
    <property type="molecule type" value="Genomic_DNA"/>
</dbReference>
<gene>
    <name evidence="2" type="ORF">Q4528_12020</name>
</gene>
<protein>
    <submittedName>
        <fullName evidence="2">DUF4097 family beta strand repeat-containing protein</fullName>
    </submittedName>
</protein>
<dbReference type="RefSeq" id="WP_017636496.1">
    <property type="nucleotide sequence ID" value="NZ_JAUOQO010000014.1"/>
</dbReference>
<reference evidence="2" key="1">
    <citation type="submission" date="2023-07" db="EMBL/GenBank/DDBJ databases">
        <title>Genome content predicts the carbon catabolic preferences of heterotrophic bacteria.</title>
        <authorList>
            <person name="Gralka M."/>
        </authorList>
    </citation>
    <scope>NUCLEOTIDE SEQUENCE</scope>
    <source>
        <strain evidence="2">E2R20</strain>
    </source>
</reference>
<dbReference type="Proteomes" id="UP001170310">
    <property type="component" value="Unassembled WGS sequence"/>
</dbReference>
<proteinExistence type="predicted"/>
<name>A0AAW7YUL8_9STAP</name>
<organism evidence="2 3">
    <name type="scientific">Staphylococcus pasteuri_A</name>
    <dbReference type="NCBI Taxonomy" id="3062664"/>
    <lineage>
        <taxon>Bacteria</taxon>
        <taxon>Bacillati</taxon>
        <taxon>Bacillota</taxon>
        <taxon>Bacilli</taxon>
        <taxon>Bacillales</taxon>
        <taxon>Staphylococcaceae</taxon>
        <taxon>Staphylococcus</taxon>
    </lineage>
</organism>
<comment type="caution">
    <text evidence="2">The sequence shown here is derived from an EMBL/GenBank/DDBJ whole genome shotgun (WGS) entry which is preliminary data.</text>
</comment>
<dbReference type="Pfam" id="PF13349">
    <property type="entry name" value="DUF4097"/>
    <property type="match status" value="1"/>
</dbReference>
<dbReference type="InterPro" id="IPR025164">
    <property type="entry name" value="Toastrack_DUF4097"/>
</dbReference>
<dbReference type="AlphaFoldDB" id="A0AAW7YUL8"/>
<keyword evidence="3" id="KW-1185">Reference proteome</keyword>
<evidence type="ECO:0000313" key="2">
    <source>
        <dbReference type="EMBL" id="MDO6574854.1"/>
    </source>
</evidence>
<feature type="domain" description="DUF4097" evidence="1">
    <location>
        <begin position="47"/>
        <end position="260"/>
    </location>
</feature>